<sequence>MKHAYYYYTKEELLASPKLPIAVMEDNAAVFQAMAQEMAEEIKRKNALGERTVFICPVGPVGQYPYFVDIVNRERISLKNVWFLNMDEYLTDDKQWIDASEKLSFRGFMNRTVYSQIDPELVMPENQRVFPDPQNTGYLQELIEKLGGVDICFGGIGINGHVAFNEAQDELSPEEFRNLHTRVLKISRETRTANAIGDLNGAIDDMPVYCITIGMNEIYNARKIRLGCFRDWHRSVVRHAAYGDVSAHFPVTLLQEHPDVLLRITEFVAELP</sequence>
<evidence type="ECO:0000313" key="1">
    <source>
        <dbReference type="EMBL" id="EET60238.1"/>
    </source>
</evidence>
<keyword evidence="1" id="KW-0413">Isomerase</keyword>
<gene>
    <name evidence="1" type="ORF">BRYFOR_07798</name>
</gene>
<name>C6LGN8_9FIRM</name>
<dbReference type="PANTHER" id="PTHR42892">
    <property type="entry name" value="GLUCOSAMINE-6-PHOSPHATE DEAMINASE-LIKE PROTEIN BT_0258-RELATED"/>
    <property type="match status" value="1"/>
</dbReference>
<keyword evidence="2" id="KW-1185">Reference proteome</keyword>
<comment type="caution">
    <text evidence="1">The sequence shown here is derived from an EMBL/GenBank/DDBJ whole genome shotgun (WGS) entry which is preliminary data.</text>
</comment>
<dbReference type="AlphaFoldDB" id="C6LGN8"/>
<dbReference type="GO" id="GO:0016853">
    <property type="term" value="F:isomerase activity"/>
    <property type="evidence" value="ECO:0007669"/>
    <property type="project" value="UniProtKB-KW"/>
</dbReference>
<dbReference type="OrthoDB" id="9791139at2"/>
<organism evidence="1 2">
    <name type="scientific">Marvinbryantia formatexigens DSM 14469</name>
    <dbReference type="NCBI Taxonomy" id="478749"/>
    <lineage>
        <taxon>Bacteria</taxon>
        <taxon>Bacillati</taxon>
        <taxon>Bacillota</taxon>
        <taxon>Clostridia</taxon>
        <taxon>Lachnospirales</taxon>
        <taxon>Lachnospiraceae</taxon>
        <taxon>Marvinbryantia</taxon>
    </lineage>
</organism>
<dbReference type="InterPro" id="IPR037171">
    <property type="entry name" value="NagB/RpiA_transferase-like"/>
</dbReference>
<proteinExistence type="predicted"/>
<dbReference type="InterPro" id="IPR018321">
    <property type="entry name" value="Glucosamine6P_isomerase_CS"/>
</dbReference>
<dbReference type="STRING" id="168384.SAMN05660368_00942"/>
<dbReference type="SUPFAM" id="SSF100950">
    <property type="entry name" value="NagB/RpiA/CoA transferase-like"/>
    <property type="match status" value="1"/>
</dbReference>
<dbReference type="RefSeq" id="WP_006862583.1">
    <property type="nucleotide sequence ID" value="NZ_ACCL02000012.1"/>
</dbReference>
<reference evidence="1" key="1">
    <citation type="submission" date="2009-07" db="EMBL/GenBank/DDBJ databases">
        <authorList>
            <person name="Weinstock G."/>
            <person name="Sodergren E."/>
            <person name="Clifton S."/>
            <person name="Fulton L."/>
            <person name="Fulton B."/>
            <person name="Courtney L."/>
            <person name="Fronick C."/>
            <person name="Harrison M."/>
            <person name="Strong C."/>
            <person name="Farmer C."/>
            <person name="Delahaunty K."/>
            <person name="Markovic C."/>
            <person name="Hall O."/>
            <person name="Minx P."/>
            <person name="Tomlinson C."/>
            <person name="Mitreva M."/>
            <person name="Nelson J."/>
            <person name="Hou S."/>
            <person name="Wollam A."/>
            <person name="Pepin K.H."/>
            <person name="Johnson M."/>
            <person name="Bhonagiri V."/>
            <person name="Nash W.E."/>
            <person name="Warren W."/>
            <person name="Chinwalla A."/>
            <person name="Mardis E.R."/>
            <person name="Wilson R.K."/>
        </authorList>
    </citation>
    <scope>NUCLEOTIDE SEQUENCE [LARGE SCALE GENOMIC DNA]</scope>
    <source>
        <strain evidence="1">DSM 14469</strain>
    </source>
</reference>
<dbReference type="PANTHER" id="PTHR42892:SF1">
    <property type="entry name" value="GLUCOSAMINE-6-PHOSPHATE ISOMERASE"/>
    <property type="match status" value="1"/>
</dbReference>
<dbReference type="Gene3D" id="3.40.50.1360">
    <property type="match status" value="1"/>
</dbReference>
<dbReference type="InterPro" id="IPR052960">
    <property type="entry name" value="GlcN6P_deaminase-like"/>
</dbReference>
<dbReference type="EMBL" id="ACCL02000012">
    <property type="protein sequence ID" value="EET60238.1"/>
    <property type="molecule type" value="Genomic_DNA"/>
</dbReference>
<dbReference type="eggNOG" id="COG0363">
    <property type="taxonomic scope" value="Bacteria"/>
</dbReference>
<protein>
    <submittedName>
        <fullName evidence="1">Glucosamine-6-phosphate isomerase/6-phosphogluconolactonase</fullName>
    </submittedName>
</protein>
<accession>C6LGN8</accession>
<evidence type="ECO:0000313" key="2">
    <source>
        <dbReference type="Proteomes" id="UP000005561"/>
    </source>
</evidence>
<dbReference type="GO" id="GO:0004342">
    <property type="term" value="F:glucosamine-6-phosphate deaminase activity"/>
    <property type="evidence" value="ECO:0007669"/>
    <property type="project" value="InterPro"/>
</dbReference>
<dbReference type="Proteomes" id="UP000005561">
    <property type="component" value="Unassembled WGS sequence"/>
</dbReference>
<dbReference type="PROSITE" id="PS01161">
    <property type="entry name" value="GLC_GALNAC_ISOMERASE"/>
    <property type="match status" value="1"/>
</dbReference>
<dbReference type="GO" id="GO:0006044">
    <property type="term" value="P:N-acetylglucosamine metabolic process"/>
    <property type="evidence" value="ECO:0007669"/>
    <property type="project" value="InterPro"/>
</dbReference>